<protein>
    <submittedName>
        <fullName evidence="2">Uncharacterized protein</fullName>
    </submittedName>
</protein>
<feature type="region of interest" description="Disordered" evidence="1">
    <location>
        <begin position="29"/>
        <end position="151"/>
    </location>
</feature>
<feature type="compositionally biased region" description="Basic and acidic residues" evidence="1">
    <location>
        <begin position="99"/>
        <end position="116"/>
    </location>
</feature>
<reference evidence="2" key="2">
    <citation type="submission" date="2025-09" db="UniProtKB">
        <authorList>
            <consortium name="Ensembl"/>
        </authorList>
    </citation>
    <scope>IDENTIFICATION</scope>
</reference>
<proteinExistence type="predicted"/>
<evidence type="ECO:0000313" key="2">
    <source>
        <dbReference type="Ensembl" id="ENSPCLP00000018754.1"/>
    </source>
</evidence>
<reference evidence="2" key="1">
    <citation type="submission" date="2025-08" db="UniProtKB">
        <authorList>
            <consortium name="Ensembl"/>
        </authorList>
    </citation>
    <scope>IDENTIFICATION</scope>
</reference>
<name>A0A669QDH8_PHACC</name>
<evidence type="ECO:0000256" key="1">
    <source>
        <dbReference type="SAM" id="MobiDB-lite"/>
    </source>
</evidence>
<evidence type="ECO:0000313" key="3">
    <source>
        <dbReference type="Proteomes" id="UP000472261"/>
    </source>
</evidence>
<accession>A0A669QDH8</accession>
<feature type="compositionally biased region" description="Low complexity" evidence="1">
    <location>
        <begin position="128"/>
        <end position="139"/>
    </location>
</feature>
<dbReference type="Proteomes" id="UP000472261">
    <property type="component" value="Unplaced"/>
</dbReference>
<feature type="compositionally biased region" description="Pro residues" evidence="1">
    <location>
        <begin position="43"/>
        <end position="61"/>
    </location>
</feature>
<dbReference type="AlphaFoldDB" id="A0A669QDH8"/>
<organism evidence="2 3">
    <name type="scientific">Phasianus colchicus</name>
    <name type="common">Common pheasant</name>
    <dbReference type="NCBI Taxonomy" id="9054"/>
    <lineage>
        <taxon>Eukaryota</taxon>
        <taxon>Metazoa</taxon>
        <taxon>Chordata</taxon>
        <taxon>Craniata</taxon>
        <taxon>Vertebrata</taxon>
        <taxon>Euteleostomi</taxon>
        <taxon>Archelosauria</taxon>
        <taxon>Archosauria</taxon>
        <taxon>Dinosauria</taxon>
        <taxon>Saurischia</taxon>
        <taxon>Theropoda</taxon>
        <taxon>Coelurosauria</taxon>
        <taxon>Aves</taxon>
        <taxon>Neognathae</taxon>
        <taxon>Galloanserae</taxon>
        <taxon>Galliformes</taxon>
        <taxon>Phasianidae</taxon>
        <taxon>Phasianinae</taxon>
        <taxon>Phasianus</taxon>
    </lineage>
</organism>
<keyword evidence="3" id="KW-1185">Reference proteome</keyword>
<sequence>TYSASEWLSCPWIMPSSLCGRRGHPVTLSPRPPVPPHAVASQPGPPCCRPHAAAPPSPPPCSGDVRVTTKVGDTPRHPLPTLLTSPYYPQPPLGHQGRGHGDHRDPMGGDSWDTKGGDVGTPGTPWEGTVGTLGTPGTPWEGTIGTLKEGM</sequence>
<dbReference type="Ensembl" id="ENSPCLT00000025015.1">
    <property type="protein sequence ID" value="ENSPCLP00000018754.1"/>
    <property type="gene ID" value="ENSPCLG00000015744.1"/>
</dbReference>